<comment type="caution">
    <text evidence="14">The sequence shown here is derived from an EMBL/GenBank/DDBJ whole genome shotgun (WGS) entry which is preliminary data.</text>
</comment>
<keyword evidence="7 11" id="KW-0012">Acyltransferase</keyword>
<name>A0A917Q8Q8_9HYPH</name>
<feature type="binding site" evidence="10">
    <location>
        <begin position="479"/>
        <end position="480"/>
    </location>
    <ligand>
        <name>L-glutamate</name>
        <dbReference type="ChEBI" id="CHEBI:29985"/>
    </ligand>
</feature>
<feature type="chain" id="PRO_5038054976" description="Glutathione hydrolase proenzyme" evidence="13">
    <location>
        <begin position="23"/>
        <end position="595"/>
    </location>
</feature>
<dbReference type="AlphaFoldDB" id="A0A917Q8Q8"/>
<feature type="region of interest" description="Disordered" evidence="12">
    <location>
        <begin position="386"/>
        <end position="411"/>
    </location>
</feature>
<dbReference type="Proteomes" id="UP000600449">
    <property type="component" value="Unassembled WGS sequence"/>
</dbReference>
<proteinExistence type="inferred from homology"/>
<comment type="catalytic activity">
    <reaction evidence="1 11">
        <text>an S-substituted glutathione + H2O = an S-substituted L-cysteinylglycine + L-glutamate</text>
        <dbReference type="Rhea" id="RHEA:59468"/>
        <dbReference type="ChEBI" id="CHEBI:15377"/>
        <dbReference type="ChEBI" id="CHEBI:29985"/>
        <dbReference type="ChEBI" id="CHEBI:90779"/>
        <dbReference type="ChEBI" id="CHEBI:143103"/>
        <dbReference type="EC" id="3.4.19.13"/>
    </reaction>
</comment>
<dbReference type="InterPro" id="IPR051792">
    <property type="entry name" value="GGT_bact"/>
</dbReference>
<dbReference type="InterPro" id="IPR043138">
    <property type="entry name" value="GGT_lsub"/>
</dbReference>
<dbReference type="InterPro" id="IPR043137">
    <property type="entry name" value="GGT_ssub_C"/>
</dbReference>
<evidence type="ECO:0000256" key="9">
    <source>
        <dbReference type="PIRSR" id="PIRSR600101-1"/>
    </source>
</evidence>
<dbReference type="Gene3D" id="1.10.246.130">
    <property type="match status" value="1"/>
</dbReference>
<dbReference type="GO" id="GO:0036374">
    <property type="term" value="F:glutathione hydrolase activity"/>
    <property type="evidence" value="ECO:0007669"/>
    <property type="project" value="UniProtKB-UniRule"/>
</dbReference>
<evidence type="ECO:0000256" key="8">
    <source>
        <dbReference type="ARBA" id="ARBA00047417"/>
    </source>
</evidence>
<dbReference type="GO" id="GO:0103068">
    <property type="term" value="F:leukotriene C4 gamma-glutamyl transferase activity"/>
    <property type="evidence" value="ECO:0007669"/>
    <property type="project" value="UniProtKB-EC"/>
</dbReference>
<dbReference type="PANTHER" id="PTHR43199:SF1">
    <property type="entry name" value="GLUTATHIONE HYDROLASE PROENZYME"/>
    <property type="match status" value="1"/>
</dbReference>
<feature type="binding site" evidence="10">
    <location>
        <position position="455"/>
    </location>
    <ligand>
        <name>L-glutamate</name>
        <dbReference type="ChEBI" id="CHEBI:29985"/>
    </ligand>
</feature>
<dbReference type="EMBL" id="BMMF01000005">
    <property type="protein sequence ID" value="GGK32687.1"/>
    <property type="molecule type" value="Genomic_DNA"/>
</dbReference>
<evidence type="ECO:0000313" key="14">
    <source>
        <dbReference type="EMBL" id="GGK32687.1"/>
    </source>
</evidence>
<dbReference type="GO" id="GO:0006751">
    <property type="term" value="P:glutathione catabolic process"/>
    <property type="evidence" value="ECO:0007669"/>
    <property type="project" value="UniProtKB-UniRule"/>
</dbReference>
<keyword evidence="11" id="KW-0317">Glutathione biosynthesis</keyword>
<accession>A0A917Q8Q8</accession>
<evidence type="ECO:0000256" key="5">
    <source>
        <dbReference type="ARBA" id="ARBA00022801"/>
    </source>
</evidence>
<gene>
    <name evidence="14" type="primary">ggt</name>
    <name evidence="14" type="ORF">GCM10011322_19210</name>
</gene>
<dbReference type="NCBIfam" id="TIGR00066">
    <property type="entry name" value="g_glut_trans"/>
    <property type="match status" value="1"/>
</dbReference>
<evidence type="ECO:0000256" key="3">
    <source>
        <dbReference type="ARBA" id="ARBA00009381"/>
    </source>
</evidence>
<comment type="catalytic activity">
    <reaction evidence="8 11">
        <text>an N-terminal (5-L-glutamyl)-[peptide] + an alpha-amino acid = 5-L-glutamyl amino acid + an N-terminal L-alpha-aminoacyl-[peptide]</text>
        <dbReference type="Rhea" id="RHEA:23904"/>
        <dbReference type="Rhea" id="RHEA-COMP:9780"/>
        <dbReference type="Rhea" id="RHEA-COMP:9795"/>
        <dbReference type="ChEBI" id="CHEBI:77644"/>
        <dbReference type="ChEBI" id="CHEBI:78597"/>
        <dbReference type="ChEBI" id="CHEBI:78599"/>
        <dbReference type="ChEBI" id="CHEBI:78608"/>
        <dbReference type="EC" id="2.3.2.2"/>
    </reaction>
</comment>
<keyword evidence="15" id="KW-1185">Reference proteome</keyword>
<evidence type="ECO:0000256" key="13">
    <source>
        <dbReference type="SAM" id="SignalP"/>
    </source>
</evidence>
<dbReference type="GO" id="GO:0006750">
    <property type="term" value="P:glutathione biosynthetic process"/>
    <property type="evidence" value="ECO:0007669"/>
    <property type="project" value="UniProtKB-KW"/>
</dbReference>
<evidence type="ECO:0000256" key="12">
    <source>
        <dbReference type="SAM" id="MobiDB-lite"/>
    </source>
</evidence>
<evidence type="ECO:0000256" key="11">
    <source>
        <dbReference type="RuleBase" id="RU368036"/>
    </source>
</evidence>
<dbReference type="SUPFAM" id="SSF56235">
    <property type="entry name" value="N-terminal nucleophile aminohydrolases (Ntn hydrolases)"/>
    <property type="match status" value="1"/>
</dbReference>
<comment type="similarity">
    <text evidence="3 11">Belongs to the gamma-glutamyltransferase family.</text>
</comment>
<organism evidence="14 15">
    <name type="scientific">Salinarimonas ramus</name>
    <dbReference type="NCBI Taxonomy" id="690164"/>
    <lineage>
        <taxon>Bacteria</taxon>
        <taxon>Pseudomonadati</taxon>
        <taxon>Pseudomonadota</taxon>
        <taxon>Alphaproteobacteria</taxon>
        <taxon>Hyphomicrobiales</taxon>
        <taxon>Salinarimonadaceae</taxon>
        <taxon>Salinarimonas</taxon>
    </lineage>
</organism>
<dbReference type="PRINTS" id="PR01210">
    <property type="entry name" value="GGTRANSPTASE"/>
</dbReference>
<sequence length="595" mass="61874">MRHTPLVVRFLAAFATAAGAHAFVLAPAARAQAVDLATELPPAPEAGTGTQARDLARAERQMVAAANPIAAQAGLAILRAGGSAVDAMITTQLVLNIVEPQSSGIGGGAFLVHWDADRADMITLEGRETAPAAATPERFLGADGEPRPFMEAVVGGLSVGVPGVPALLAEAHARFGRLPWESLFTIPIALAQDGFPVSERLHALLDEDPALRDDPRARALYYQEGGTPVPVGTMLANPALAETLRAMAADGVSAFYEGAVARDIVDTVTSHPSNPGDMTLADLAEYRVIAREPVCVDYRVYEVCGMGPPSSGAIAVGQIMGLLEGFDLAAMGPGPEAAHVVSEASRLAFADRNHFVADADFVSVPVRGLLDESYLDERAGLIADDGSLGQAEPGEPPFQREGRLAPSIDRSTGTSHVSIVDADGNAVSMTSTIESAFGARLMTAGGFLLNNQLTDFSFRPEVDGRAVANRVEAGKRPRSSMAPTIVLDAFGRLYVVTGSPGGSRIIGYVAKSLVAILDWGMDPQEAAAFPGFLSRNGPTELEEGTEAASWADALAARGHETRIAEMTSGIHAIVVTPAGLLGGADPRREGLAVGD</sequence>
<keyword evidence="5 11" id="KW-0378">Hydrolase</keyword>
<feature type="binding site" evidence="10">
    <location>
        <position position="127"/>
    </location>
    <ligand>
        <name>L-glutamate</name>
        <dbReference type="ChEBI" id="CHEBI:29985"/>
    </ligand>
</feature>
<feature type="active site" description="Nucleophile" evidence="9">
    <location>
        <position position="414"/>
    </location>
</feature>
<reference evidence="14 15" key="1">
    <citation type="journal article" date="2014" name="Int. J. Syst. Evol. Microbiol.">
        <title>Complete genome sequence of Corynebacterium casei LMG S-19264T (=DSM 44701T), isolated from a smear-ripened cheese.</title>
        <authorList>
            <consortium name="US DOE Joint Genome Institute (JGI-PGF)"/>
            <person name="Walter F."/>
            <person name="Albersmeier A."/>
            <person name="Kalinowski J."/>
            <person name="Ruckert C."/>
        </authorList>
    </citation>
    <scope>NUCLEOTIDE SEQUENCE [LARGE SCALE GENOMIC DNA]</scope>
    <source>
        <strain evidence="14 15">CGMCC 1.9161</strain>
    </source>
</reference>
<evidence type="ECO:0000256" key="7">
    <source>
        <dbReference type="ARBA" id="ARBA00023315"/>
    </source>
</evidence>
<evidence type="ECO:0000256" key="6">
    <source>
        <dbReference type="ARBA" id="ARBA00023145"/>
    </source>
</evidence>
<dbReference type="RefSeq" id="WP_188912149.1">
    <property type="nucleotide sequence ID" value="NZ_BMMF01000005.1"/>
</dbReference>
<dbReference type="Pfam" id="PF01019">
    <property type="entry name" value="G_glu_transpept"/>
    <property type="match status" value="1"/>
</dbReference>
<evidence type="ECO:0000256" key="4">
    <source>
        <dbReference type="ARBA" id="ARBA00022679"/>
    </source>
</evidence>
<keyword evidence="4 11" id="KW-0808">Transferase</keyword>
<feature type="signal peptide" evidence="13">
    <location>
        <begin position="1"/>
        <end position="22"/>
    </location>
</feature>
<keyword evidence="6 11" id="KW-0865">Zymogen</keyword>
<dbReference type="PROSITE" id="PS00462">
    <property type="entry name" value="G_GLU_TRANSPEPTIDASE"/>
    <property type="match status" value="1"/>
</dbReference>
<dbReference type="EC" id="2.3.2.2" evidence="11"/>
<comment type="PTM">
    <text evidence="11">Cleaved by autocatalysis into a large and a small subunit.</text>
</comment>
<feature type="binding site" evidence="10">
    <location>
        <position position="502"/>
    </location>
    <ligand>
        <name>L-glutamate</name>
        <dbReference type="ChEBI" id="CHEBI:29985"/>
    </ligand>
</feature>
<keyword evidence="13" id="KW-0732">Signal</keyword>
<evidence type="ECO:0000256" key="2">
    <source>
        <dbReference type="ARBA" id="ARBA00001089"/>
    </source>
</evidence>
<protein>
    <recommendedName>
        <fullName evidence="11">Glutathione hydrolase proenzyme</fullName>
        <ecNumber evidence="11">2.3.2.2</ecNumber>
        <ecNumber evidence="11">3.4.19.13</ecNumber>
    </recommendedName>
    <component>
        <recommendedName>
            <fullName evidence="11">Glutathione hydrolase large chain</fullName>
        </recommendedName>
    </component>
    <component>
        <recommendedName>
            <fullName evidence="11">Glutathione hydrolase small chain</fullName>
        </recommendedName>
    </component>
</protein>
<dbReference type="InterPro" id="IPR000101">
    <property type="entry name" value="GGT_peptidase"/>
</dbReference>
<dbReference type="InterPro" id="IPR055262">
    <property type="entry name" value="GGT_CS"/>
</dbReference>
<evidence type="ECO:0000313" key="15">
    <source>
        <dbReference type="Proteomes" id="UP000600449"/>
    </source>
</evidence>
<dbReference type="Gene3D" id="3.60.20.40">
    <property type="match status" value="1"/>
</dbReference>
<comment type="catalytic activity">
    <reaction evidence="2 11">
        <text>glutathione + H2O = L-cysteinylglycine + L-glutamate</text>
        <dbReference type="Rhea" id="RHEA:28807"/>
        <dbReference type="ChEBI" id="CHEBI:15377"/>
        <dbReference type="ChEBI" id="CHEBI:29985"/>
        <dbReference type="ChEBI" id="CHEBI:57925"/>
        <dbReference type="ChEBI" id="CHEBI:61694"/>
        <dbReference type="EC" id="3.4.19.13"/>
    </reaction>
</comment>
<dbReference type="PANTHER" id="PTHR43199">
    <property type="entry name" value="GLUTATHIONE HYDROLASE"/>
    <property type="match status" value="1"/>
</dbReference>
<evidence type="ECO:0000256" key="10">
    <source>
        <dbReference type="PIRSR" id="PIRSR600101-2"/>
    </source>
</evidence>
<dbReference type="InterPro" id="IPR029055">
    <property type="entry name" value="Ntn_hydrolases_N"/>
</dbReference>
<evidence type="ECO:0000256" key="1">
    <source>
        <dbReference type="ARBA" id="ARBA00001049"/>
    </source>
</evidence>
<comment type="subunit">
    <text evidence="11">This enzyme consists of two polypeptide chains, which are synthesized in precursor form from a single polypeptide.</text>
</comment>
<dbReference type="EC" id="3.4.19.13" evidence="11"/>
<comment type="pathway">
    <text evidence="11">Sulfur metabolism; glutathione metabolism.</text>
</comment>